<feature type="compositionally biased region" description="Polar residues" evidence="1">
    <location>
        <begin position="71"/>
        <end position="80"/>
    </location>
</feature>
<evidence type="ECO:0000256" key="1">
    <source>
        <dbReference type="SAM" id="MobiDB-lite"/>
    </source>
</evidence>
<dbReference type="EMBL" id="BGZK01000391">
    <property type="protein sequence ID" value="GBP41016.1"/>
    <property type="molecule type" value="Genomic_DNA"/>
</dbReference>
<comment type="caution">
    <text evidence="2">The sequence shown here is derived from an EMBL/GenBank/DDBJ whole genome shotgun (WGS) entry which is preliminary data.</text>
</comment>
<keyword evidence="3" id="KW-1185">Reference proteome</keyword>
<proteinExistence type="predicted"/>
<feature type="region of interest" description="Disordered" evidence="1">
    <location>
        <begin position="71"/>
        <end position="116"/>
    </location>
</feature>
<evidence type="ECO:0000313" key="3">
    <source>
        <dbReference type="Proteomes" id="UP000299102"/>
    </source>
</evidence>
<evidence type="ECO:0000313" key="2">
    <source>
        <dbReference type="EMBL" id="GBP41016.1"/>
    </source>
</evidence>
<dbReference type="AlphaFoldDB" id="A0A4C1VPF2"/>
<protein>
    <submittedName>
        <fullName evidence="2">Uncharacterized protein</fullName>
    </submittedName>
</protein>
<organism evidence="2 3">
    <name type="scientific">Eumeta variegata</name>
    <name type="common">Bagworm moth</name>
    <name type="synonym">Eumeta japonica</name>
    <dbReference type="NCBI Taxonomy" id="151549"/>
    <lineage>
        <taxon>Eukaryota</taxon>
        <taxon>Metazoa</taxon>
        <taxon>Ecdysozoa</taxon>
        <taxon>Arthropoda</taxon>
        <taxon>Hexapoda</taxon>
        <taxon>Insecta</taxon>
        <taxon>Pterygota</taxon>
        <taxon>Neoptera</taxon>
        <taxon>Endopterygota</taxon>
        <taxon>Lepidoptera</taxon>
        <taxon>Glossata</taxon>
        <taxon>Ditrysia</taxon>
        <taxon>Tineoidea</taxon>
        <taxon>Psychidae</taxon>
        <taxon>Oiketicinae</taxon>
        <taxon>Eumeta</taxon>
    </lineage>
</organism>
<feature type="compositionally biased region" description="Basic and acidic residues" evidence="1">
    <location>
        <begin position="90"/>
        <end position="99"/>
    </location>
</feature>
<sequence length="188" mass="20725">MSCNDHTCSEGQGISELFSEYFGSVFNNSASSKYMGNNRPAGPIRPAVSFKRILEQNPVVGGIDAVWSRSTRATKFNGQTRRNRHPPTGDTRRPDERRRGQGQSHNLAPTTPPRLRSDFAVSSSGLVYGSLPSRDYSPRAPLDPMDRLSHVTLSLGYVNRCGRTTSRAQALQRLSLCSLEDLRTLSGL</sequence>
<dbReference type="Proteomes" id="UP000299102">
    <property type="component" value="Unassembled WGS sequence"/>
</dbReference>
<accession>A0A4C1VPF2</accession>
<reference evidence="2 3" key="1">
    <citation type="journal article" date="2019" name="Commun. Biol.">
        <title>The bagworm genome reveals a unique fibroin gene that provides high tensile strength.</title>
        <authorList>
            <person name="Kono N."/>
            <person name="Nakamura H."/>
            <person name="Ohtoshi R."/>
            <person name="Tomita M."/>
            <person name="Numata K."/>
            <person name="Arakawa K."/>
        </authorList>
    </citation>
    <scope>NUCLEOTIDE SEQUENCE [LARGE SCALE GENOMIC DNA]</scope>
</reference>
<name>A0A4C1VPF2_EUMVA</name>
<gene>
    <name evidence="2" type="ORF">EVAR_82976_1</name>
</gene>